<dbReference type="OrthoDB" id="283553at2759"/>
<evidence type="ECO:0000256" key="4">
    <source>
        <dbReference type="ARBA" id="ARBA00035656"/>
    </source>
</evidence>
<comment type="subcellular location">
    <subcellularLocation>
        <location evidence="1">Cytoplasm</location>
        <location evidence="1">Cytoskeleton</location>
        <location evidence="1">Microtubule organizing center</location>
        <location evidence="1">Centrosome</location>
    </subcellularLocation>
</comment>
<accession>A0A154P8K1</accession>
<dbReference type="EMBL" id="KQ434844">
    <property type="protein sequence ID" value="KZC08192.1"/>
    <property type="molecule type" value="Genomic_DNA"/>
</dbReference>
<dbReference type="AlphaFoldDB" id="A0A154P8K1"/>
<feature type="compositionally biased region" description="Basic residues" evidence="6">
    <location>
        <begin position="241"/>
        <end position="252"/>
    </location>
</feature>
<dbReference type="InterPro" id="IPR029358">
    <property type="entry name" value="CFAP96"/>
</dbReference>
<keyword evidence="8" id="KW-1185">Reference proteome</keyword>
<name>A0A154P8K1_DUFNO</name>
<feature type="region of interest" description="Disordered" evidence="6">
    <location>
        <begin position="229"/>
        <end position="277"/>
    </location>
</feature>
<evidence type="ECO:0000313" key="8">
    <source>
        <dbReference type="Proteomes" id="UP000076502"/>
    </source>
</evidence>
<feature type="compositionally biased region" description="Basic and acidic residues" evidence="6">
    <location>
        <begin position="106"/>
        <end position="115"/>
    </location>
</feature>
<keyword evidence="3" id="KW-0206">Cytoskeleton</keyword>
<dbReference type="Pfam" id="PF15239">
    <property type="entry name" value="CFAP96-like"/>
    <property type="match status" value="1"/>
</dbReference>
<feature type="region of interest" description="Disordered" evidence="6">
    <location>
        <begin position="106"/>
        <end position="130"/>
    </location>
</feature>
<evidence type="ECO:0000256" key="1">
    <source>
        <dbReference type="ARBA" id="ARBA00004300"/>
    </source>
</evidence>
<keyword evidence="2" id="KW-0963">Cytoplasm</keyword>
<proteinExistence type="inferred from homology"/>
<feature type="compositionally biased region" description="Basic and acidic residues" evidence="6">
    <location>
        <begin position="229"/>
        <end position="240"/>
    </location>
</feature>
<dbReference type="GO" id="GO:0005881">
    <property type="term" value="C:cytoplasmic microtubule"/>
    <property type="evidence" value="ECO:0007669"/>
    <property type="project" value="TreeGrafter"/>
</dbReference>
<sequence>GFFHDPSPAPFDTYGGGSGAVKFRRGIEKGRQLHPGPPTPLFDEKFTRIFNGEALNEPWRLEAENRLKLEKKNIGGRMLPPSPAKRHATPGDYHGCFEKISHFDPAVREKKKSEPEPPNAKIKPNPRGGPGYVDICLNPFPPHSHDPYDQETRQKIGKSVGRFLYASAPLDYFPPNPYEVKTLGSTYTCPEKVTVKMKPPGRIYVPFPKKPGGNHSGCFDKFPTYKSDPYMKDTAKDKKEKGRFHREKRHAPVYHCQLEDTEDGRREEEERDSEQVE</sequence>
<evidence type="ECO:0000256" key="2">
    <source>
        <dbReference type="ARBA" id="ARBA00022490"/>
    </source>
</evidence>
<comment type="similarity">
    <text evidence="4">Belongs to the CFAP96 family.</text>
</comment>
<feature type="region of interest" description="Disordered" evidence="6">
    <location>
        <begin position="1"/>
        <end position="20"/>
    </location>
</feature>
<reference evidence="7 8" key="1">
    <citation type="submission" date="2015-07" db="EMBL/GenBank/DDBJ databases">
        <title>The genome of Dufourea novaeangliae.</title>
        <authorList>
            <person name="Pan H."/>
            <person name="Kapheim K."/>
        </authorList>
    </citation>
    <scope>NUCLEOTIDE SEQUENCE [LARGE SCALE GENOMIC DNA]</scope>
    <source>
        <strain evidence="7">0120121106</strain>
        <tissue evidence="7">Whole body</tissue>
    </source>
</reference>
<dbReference type="GO" id="GO:0005813">
    <property type="term" value="C:centrosome"/>
    <property type="evidence" value="ECO:0007669"/>
    <property type="project" value="UniProtKB-SubCell"/>
</dbReference>
<dbReference type="PANTHER" id="PTHR31144:SF1">
    <property type="entry name" value="UPF0602 PROTEIN C4ORF47"/>
    <property type="match status" value="1"/>
</dbReference>
<evidence type="ECO:0000313" key="7">
    <source>
        <dbReference type="EMBL" id="KZC08192.1"/>
    </source>
</evidence>
<evidence type="ECO:0000256" key="6">
    <source>
        <dbReference type="SAM" id="MobiDB-lite"/>
    </source>
</evidence>
<evidence type="ECO:0000256" key="3">
    <source>
        <dbReference type="ARBA" id="ARBA00023212"/>
    </source>
</evidence>
<organism evidence="7 8">
    <name type="scientific">Dufourea novaeangliae</name>
    <name type="common">Sweat bee</name>
    <dbReference type="NCBI Taxonomy" id="178035"/>
    <lineage>
        <taxon>Eukaryota</taxon>
        <taxon>Metazoa</taxon>
        <taxon>Ecdysozoa</taxon>
        <taxon>Arthropoda</taxon>
        <taxon>Hexapoda</taxon>
        <taxon>Insecta</taxon>
        <taxon>Pterygota</taxon>
        <taxon>Neoptera</taxon>
        <taxon>Endopterygota</taxon>
        <taxon>Hymenoptera</taxon>
        <taxon>Apocrita</taxon>
        <taxon>Aculeata</taxon>
        <taxon>Apoidea</taxon>
        <taxon>Anthophila</taxon>
        <taxon>Halictidae</taxon>
        <taxon>Rophitinae</taxon>
        <taxon>Dufourea</taxon>
    </lineage>
</organism>
<dbReference type="PANTHER" id="PTHR31144">
    <property type="entry name" value="UPF0602 PROTEIN C4ORF47"/>
    <property type="match status" value="1"/>
</dbReference>
<protein>
    <recommendedName>
        <fullName evidence="5">Cilia-and flagella-associated protein 96</fullName>
    </recommendedName>
</protein>
<dbReference type="Proteomes" id="UP000076502">
    <property type="component" value="Unassembled WGS sequence"/>
</dbReference>
<gene>
    <name evidence="7" type="ORF">WN55_10063</name>
</gene>
<feature type="non-terminal residue" evidence="7">
    <location>
        <position position="1"/>
    </location>
</feature>
<evidence type="ECO:0000256" key="5">
    <source>
        <dbReference type="ARBA" id="ARBA00035693"/>
    </source>
</evidence>
<dbReference type="STRING" id="178035.A0A154P8K1"/>